<organism evidence="3 4">
    <name type="scientific">Phyllobacterium trifolii</name>
    <dbReference type="NCBI Taxonomy" id="300193"/>
    <lineage>
        <taxon>Bacteria</taxon>
        <taxon>Pseudomonadati</taxon>
        <taxon>Pseudomonadota</taxon>
        <taxon>Alphaproteobacteria</taxon>
        <taxon>Hyphomicrobiales</taxon>
        <taxon>Phyllobacteriaceae</taxon>
        <taxon>Phyllobacterium</taxon>
    </lineage>
</organism>
<keyword evidence="1" id="KW-0732">Signal</keyword>
<feature type="domain" description="DUF1254" evidence="2">
    <location>
        <begin position="56"/>
        <end position="123"/>
    </location>
</feature>
<dbReference type="Proteomes" id="UP000554520">
    <property type="component" value="Unassembled WGS sequence"/>
</dbReference>
<evidence type="ECO:0000256" key="1">
    <source>
        <dbReference type="SAM" id="SignalP"/>
    </source>
</evidence>
<protein>
    <recommendedName>
        <fullName evidence="2">DUF1254 domain-containing protein</fullName>
    </recommendedName>
</protein>
<reference evidence="3 4" key="1">
    <citation type="submission" date="2020-08" db="EMBL/GenBank/DDBJ databases">
        <title>Genomic Encyclopedia of Type Strains, Phase III (KMG-III): the genomes of soil and plant-associated and newly described type strains.</title>
        <authorList>
            <person name="Whitman W."/>
        </authorList>
    </citation>
    <scope>NUCLEOTIDE SEQUENCE [LARGE SCALE GENOMIC DNA]</scope>
    <source>
        <strain evidence="3 4">CECT 7015</strain>
    </source>
</reference>
<gene>
    <name evidence="3" type="ORF">FHS21_003115</name>
</gene>
<dbReference type="EMBL" id="JACHXN010000009">
    <property type="protein sequence ID" value="MBB3146699.1"/>
    <property type="molecule type" value="Genomic_DNA"/>
</dbReference>
<feature type="chain" id="PRO_5032308872" description="DUF1254 domain-containing protein" evidence="1">
    <location>
        <begin position="30"/>
        <end position="153"/>
    </location>
</feature>
<dbReference type="AlphaFoldDB" id="A0A839UE62"/>
<sequence>MTRASATLGIAGFIAMVGAAMLVVSPVLAADEPKTVTVGNFVRAETDFYFKTREFGKLNHSRTMAAIDKQDVVRMNRDTLYSSGIFDLDAAPVTIALPDPGKRFMSMQVISEDHYTVEVVYAPGSSLTQGTRSGRAMSSCWSARLPIPRTRRT</sequence>
<dbReference type="Pfam" id="PF06863">
    <property type="entry name" value="DUF1254"/>
    <property type="match status" value="1"/>
</dbReference>
<comment type="caution">
    <text evidence="3">The sequence shown here is derived from an EMBL/GenBank/DDBJ whole genome shotgun (WGS) entry which is preliminary data.</text>
</comment>
<dbReference type="InterPro" id="IPR037050">
    <property type="entry name" value="DUF1254_sf"/>
</dbReference>
<feature type="signal peptide" evidence="1">
    <location>
        <begin position="1"/>
        <end position="29"/>
    </location>
</feature>
<evidence type="ECO:0000313" key="4">
    <source>
        <dbReference type="Proteomes" id="UP000554520"/>
    </source>
</evidence>
<dbReference type="SUPFAM" id="SSF160935">
    <property type="entry name" value="VPA0735-like"/>
    <property type="match status" value="1"/>
</dbReference>
<dbReference type="InterPro" id="IPR010679">
    <property type="entry name" value="DUF1254"/>
</dbReference>
<name>A0A839UE62_9HYPH</name>
<accession>A0A839UE62</accession>
<evidence type="ECO:0000313" key="3">
    <source>
        <dbReference type="EMBL" id="MBB3146699.1"/>
    </source>
</evidence>
<proteinExistence type="predicted"/>
<evidence type="ECO:0000259" key="2">
    <source>
        <dbReference type="Pfam" id="PF06863"/>
    </source>
</evidence>
<dbReference type="RefSeq" id="WP_312879881.1">
    <property type="nucleotide sequence ID" value="NZ_JACHXN010000009.1"/>
</dbReference>
<keyword evidence="4" id="KW-1185">Reference proteome</keyword>
<dbReference type="Gene3D" id="2.60.40.1610">
    <property type="entry name" value="Domain of unknown function DUF1254"/>
    <property type="match status" value="1"/>
</dbReference>